<dbReference type="GO" id="GO:0005829">
    <property type="term" value="C:cytosol"/>
    <property type="evidence" value="ECO:0007669"/>
    <property type="project" value="TreeGrafter"/>
</dbReference>
<dbReference type="AlphaFoldDB" id="A0A2A2GF68"/>
<evidence type="ECO:0000256" key="1">
    <source>
        <dbReference type="ARBA" id="ARBA00010552"/>
    </source>
</evidence>
<dbReference type="Proteomes" id="UP000218831">
    <property type="component" value="Unassembled WGS sequence"/>
</dbReference>
<dbReference type="InterPro" id="IPR035959">
    <property type="entry name" value="RutC-like_sf"/>
</dbReference>
<dbReference type="OrthoDB" id="9803101at2"/>
<reference evidence="2 3" key="1">
    <citation type="submission" date="2017-08" db="EMBL/GenBank/DDBJ databases">
        <title>Aliifodinibius alkalisoli sp. nov., isolated from saline alkaline soil.</title>
        <authorList>
            <person name="Liu D."/>
            <person name="Zhang G."/>
        </authorList>
    </citation>
    <scope>NUCLEOTIDE SEQUENCE [LARGE SCALE GENOMIC DNA]</scope>
    <source>
        <strain evidence="2 3">WN023</strain>
    </source>
</reference>
<protein>
    <submittedName>
        <fullName evidence="2">Reactive intermediate/imine deaminase</fullName>
    </submittedName>
</protein>
<dbReference type="InterPro" id="IPR006175">
    <property type="entry name" value="YjgF/YER057c/UK114"/>
</dbReference>
<dbReference type="NCBIfam" id="TIGR00004">
    <property type="entry name" value="Rid family detoxifying hydrolase"/>
    <property type="match status" value="1"/>
</dbReference>
<dbReference type="RefSeq" id="WP_095605094.1">
    <property type="nucleotide sequence ID" value="NZ_NSKE01000001.1"/>
</dbReference>
<keyword evidence="3" id="KW-1185">Reference proteome</keyword>
<proteinExistence type="inferred from homology"/>
<dbReference type="SUPFAM" id="SSF55298">
    <property type="entry name" value="YjgF-like"/>
    <property type="match status" value="1"/>
</dbReference>
<name>A0A2A2GF68_9BACT</name>
<sequence>MKKIIHTSNAPEAIGPYSQAVVHDDLVYCSGQIGLDPDNMEFVGDDVNSQAKQVMKNLRAVLDEAGSGFDKVIKCSIFLDDMDNFGTVNEIYGNYFESDPPARETVAVKTLPKNCKVEIGCIAHL</sequence>
<dbReference type="Gene3D" id="3.30.1330.40">
    <property type="entry name" value="RutC-like"/>
    <property type="match status" value="1"/>
</dbReference>
<dbReference type="Pfam" id="PF01042">
    <property type="entry name" value="Ribonuc_L-PSP"/>
    <property type="match status" value="1"/>
</dbReference>
<evidence type="ECO:0000313" key="2">
    <source>
        <dbReference type="EMBL" id="PAU95850.1"/>
    </source>
</evidence>
<comment type="similarity">
    <text evidence="1">Belongs to the RutC family.</text>
</comment>
<dbReference type="EMBL" id="NSKE01000001">
    <property type="protein sequence ID" value="PAU95850.1"/>
    <property type="molecule type" value="Genomic_DNA"/>
</dbReference>
<gene>
    <name evidence="2" type="ORF">CK503_01985</name>
</gene>
<organism evidence="2 3">
    <name type="scientific">Fodinibius salipaludis</name>
    <dbReference type="NCBI Taxonomy" id="2032627"/>
    <lineage>
        <taxon>Bacteria</taxon>
        <taxon>Pseudomonadati</taxon>
        <taxon>Balneolota</taxon>
        <taxon>Balneolia</taxon>
        <taxon>Balneolales</taxon>
        <taxon>Balneolaceae</taxon>
        <taxon>Fodinibius</taxon>
    </lineage>
</organism>
<dbReference type="PANTHER" id="PTHR11803:SF58">
    <property type="entry name" value="PROTEIN HMF1-RELATED"/>
    <property type="match status" value="1"/>
</dbReference>
<dbReference type="PANTHER" id="PTHR11803">
    <property type="entry name" value="2-IMINOBUTANOATE/2-IMINOPROPANOATE DEAMINASE RIDA"/>
    <property type="match status" value="1"/>
</dbReference>
<dbReference type="CDD" id="cd00448">
    <property type="entry name" value="YjgF_YER057c_UK114_family"/>
    <property type="match status" value="1"/>
</dbReference>
<dbReference type="GO" id="GO:0019239">
    <property type="term" value="F:deaminase activity"/>
    <property type="evidence" value="ECO:0007669"/>
    <property type="project" value="TreeGrafter"/>
</dbReference>
<dbReference type="FunFam" id="3.30.1330.40:FF:000001">
    <property type="entry name" value="L-PSP family endoribonuclease"/>
    <property type="match status" value="1"/>
</dbReference>
<evidence type="ECO:0000313" key="3">
    <source>
        <dbReference type="Proteomes" id="UP000218831"/>
    </source>
</evidence>
<comment type="caution">
    <text evidence="2">The sequence shown here is derived from an EMBL/GenBank/DDBJ whole genome shotgun (WGS) entry which is preliminary data.</text>
</comment>
<accession>A0A2A2GF68</accession>
<dbReference type="InterPro" id="IPR006056">
    <property type="entry name" value="RidA"/>
</dbReference>